<dbReference type="InterPro" id="IPR011257">
    <property type="entry name" value="DNA_glycosylase"/>
</dbReference>
<protein>
    <submittedName>
        <fullName evidence="1">Uncharacterized protein</fullName>
    </submittedName>
</protein>
<dbReference type="SUPFAM" id="SSF48150">
    <property type="entry name" value="DNA-glycosylase"/>
    <property type="match status" value="1"/>
</dbReference>
<reference evidence="2" key="1">
    <citation type="journal article" date="2019" name="Int. J. Syst. Evol. Microbiol.">
        <title>The Global Catalogue of Microorganisms (GCM) 10K type strain sequencing project: providing services to taxonomists for standard genome sequencing and annotation.</title>
        <authorList>
            <consortium name="The Broad Institute Genomics Platform"/>
            <consortium name="The Broad Institute Genome Sequencing Center for Infectious Disease"/>
            <person name="Wu L."/>
            <person name="Ma J."/>
        </authorList>
    </citation>
    <scope>NUCLEOTIDE SEQUENCE [LARGE SCALE GENOMIC DNA]</scope>
    <source>
        <strain evidence="2">JCM 17137</strain>
    </source>
</reference>
<organism evidence="1 2">
    <name type="scientific">Salinactinospora qingdaonensis</name>
    <dbReference type="NCBI Taxonomy" id="702744"/>
    <lineage>
        <taxon>Bacteria</taxon>
        <taxon>Bacillati</taxon>
        <taxon>Actinomycetota</taxon>
        <taxon>Actinomycetes</taxon>
        <taxon>Streptosporangiales</taxon>
        <taxon>Nocardiopsidaceae</taxon>
        <taxon>Salinactinospora</taxon>
    </lineage>
</organism>
<name>A0ABP7GEU1_9ACTN</name>
<sequence length="268" mass="29613">MPAPSDSTEITDRIARLVRVAAAQPAVKAMVEDNHDDNRWWPRSVADWRVRMAAAGWSSRISYSMVSTYSTVVHKAAELGWDRLTGLPDEQLSSIVASLGLVRARVDYLRSLRTFLDSRTASGHNLLTTDATSLIGDFARNVRGASYKVAQCAVLYSRDYHCGIIPVDSGMVTHLAPCLGLSLSRGSIAHEEMRLVLQQATVRHGVAIRKVADELGYAVTIPSDTPPTWFTHLVLIYFKRAFLNRANSRLCPRRPLCPTAVDCSCSRT</sequence>
<keyword evidence="2" id="KW-1185">Reference proteome</keyword>
<dbReference type="Proteomes" id="UP001500908">
    <property type="component" value="Unassembled WGS sequence"/>
</dbReference>
<proteinExistence type="predicted"/>
<evidence type="ECO:0000313" key="1">
    <source>
        <dbReference type="EMBL" id="GAA3762053.1"/>
    </source>
</evidence>
<comment type="caution">
    <text evidence="1">The sequence shown here is derived from an EMBL/GenBank/DDBJ whole genome shotgun (WGS) entry which is preliminary data.</text>
</comment>
<accession>A0ABP7GEU1</accession>
<dbReference type="EMBL" id="BAABDD010000034">
    <property type="protein sequence ID" value="GAA3762053.1"/>
    <property type="molecule type" value="Genomic_DNA"/>
</dbReference>
<evidence type="ECO:0000313" key="2">
    <source>
        <dbReference type="Proteomes" id="UP001500908"/>
    </source>
</evidence>
<dbReference type="RefSeq" id="WP_344975984.1">
    <property type="nucleotide sequence ID" value="NZ_BAABDD010000034.1"/>
</dbReference>
<gene>
    <name evidence="1" type="ORF">GCM10022402_44570</name>
</gene>